<dbReference type="PROSITE" id="PS50195">
    <property type="entry name" value="PX"/>
    <property type="match status" value="1"/>
</dbReference>
<evidence type="ECO:0000256" key="2">
    <source>
        <dbReference type="ARBA" id="ARBA00022490"/>
    </source>
</evidence>
<sequence>VLGAYYENLDSKSFAVYSIAVTDADNKTWLVKRRYRNFDRLHQYLKNLPNYKLQLPPKRIFSSSTEDAFVHKRCIQLNKYLQDLLSIANIAEQQEVWDFLSMSSKKYSFGRSSSVVRTLA</sequence>
<reference evidence="4" key="1">
    <citation type="submission" date="2022-06" db="EMBL/GenBank/DDBJ databases">
        <title>Uncovering the hologenomic basis of an extraordinary plant invasion.</title>
        <authorList>
            <person name="Bieker V.C."/>
            <person name="Martin M.D."/>
            <person name="Gilbert T."/>
            <person name="Hodgins K."/>
            <person name="Battlay P."/>
            <person name="Petersen B."/>
            <person name="Wilson J."/>
        </authorList>
    </citation>
    <scope>NUCLEOTIDE SEQUENCE</scope>
    <source>
        <strain evidence="4">AA19_3_7</strain>
        <tissue evidence="4">Leaf</tissue>
    </source>
</reference>
<dbReference type="Pfam" id="PF00787">
    <property type="entry name" value="PX"/>
    <property type="match status" value="1"/>
</dbReference>
<dbReference type="GO" id="GO:0016020">
    <property type="term" value="C:membrane"/>
    <property type="evidence" value="ECO:0007669"/>
    <property type="project" value="UniProtKB-ARBA"/>
</dbReference>
<keyword evidence="5" id="KW-1185">Reference proteome</keyword>
<evidence type="ECO:0000313" key="5">
    <source>
        <dbReference type="Proteomes" id="UP001206925"/>
    </source>
</evidence>
<dbReference type="AlphaFoldDB" id="A0AAD5D217"/>
<keyword evidence="2" id="KW-0963">Cytoplasm</keyword>
<feature type="non-terminal residue" evidence="4">
    <location>
        <position position="1"/>
    </location>
</feature>
<dbReference type="Gene3D" id="3.30.1520.10">
    <property type="entry name" value="Phox-like domain"/>
    <property type="match status" value="1"/>
</dbReference>
<feature type="non-terminal residue" evidence="4">
    <location>
        <position position="120"/>
    </location>
</feature>
<proteinExistence type="predicted"/>
<dbReference type="GO" id="GO:0035091">
    <property type="term" value="F:phosphatidylinositol binding"/>
    <property type="evidence" value="ECO:0007669"/>
    <property type="project" value="InterPro"/>
</dbReference>
<comment type="subcellular location">
    <subcellularLocation>
        <location evidence="1">Cytoplasm</location>
    </subcellularLocation>
</comment>
<evidence type="ECO:0000256" key="1">
    <source>
        <dbReference type="ARBA" id="ARBA00004496"/>
    </source>
</evidence>
<dbReference type="Proteomes" id="UP001206925">
    <property type="component" value="Unassembled WGS sequence"/>
</dbReference>
<feature type="domain" description="PX" evidence="3">
    <location>
        <begin position="1"/>
        <end position="107"/>
    </location>
</feature>
<dbReference type="InterPro" id="IPR036871">
    <property type="entry name" value="PX_dom_sf"/>
</dbReference>
<gene>
    <name evidence="4" type="ORF">M8C21_008703</name>
</gene>
<dbReference type="PANTHER" id="PTHR22999:SF35">
    <property type="entry name" value="PHOX DOMAIN, SORTING NEXIN, PX DOMAIN SUPERFAMILY"/>
    <property type="match status" value="1"/>
</dbReference>
<protein>
    <recommendedName>
        <fullName evidence="3">PX domain-containing protein</fullName>
    </recommendedName>
</protein>
<evidence type="ECO:0000259" key="3">
    <source>
        <dbReference type="PROSITE" id="PS50195"/>
    </source>
</evidence>
<organism evidence="4 5">
    <name type="scientific">Ambrosia artemisiifolia</name>
    <name type="common">Common ragweed</name>
    <dbReference type="NCBI Taxonomy" id="4212"/>
    <lineage>
        <taxon>Eukaryota</taxon>
        <taxon>Viridiplantae</taxon>
        <taxon>Streptophyta</taxon>
        <taxon>Embryophyta</taxon>
        <taxon>Tracheophyta</taxon>
        <taxon>Spermatophyta</taxon>
        <taxon>Magnoliopsida</taxon>
        <taxon>eudicotyledons</taxon>
        <taxon>Gunneridae</taxon>
        <taxon>Pentapetalae</taxon>
        <taxon>asterids</taxon>
        <taxon>campanulids</taxon>
        <taxon>Asterales</taxon>
        <taxon>Asteraceae</taxon>
        <taxon>Asteroideae</taxon>
        <taxon>Heliantheae alliance</taxon>
        <taxon>Heliantheae</taxon>
        <taxon>Ambrosia</taxon>
    </lineage>
</organism>
<evidence type="ECO:0000313" key="4">
    <source>
        <dbReference type="EMBL" id="KAI7750530.1"/>
    </source>
</evidence>
<dbReference type="SMART" id="SM00312">
    <property type="entry name" value="PX"/>
    <property type="match status" value="1"/>
</dbReference>
<dbReference type="InterPro" id="IPR051837">
    <property type="entry name" value="SortingNexin/PXDomain-PKLike"/>
</dbReference>
<name>A0AAD5D217_AMBAR</name>
<dbReference type="GO" id="GO:0005768">
    <property type="term" value="C:endosome"/>
    <property type="evidence" value="ECO:0007669"/>
    <property type="project" value="UniProtKB-ARBA"/>
</dbReference>
<dbReference type="EMBL" id="JAMZMK010006134">
    <property type="protein sequence ID" value="KAI7750530.1"/>
    <property type="molecule type" value="Genomic_DNA"/>
</dbReference>
<dbReference type="InterPro" id="IPR001683">
    <property type="entry name" value="PX_dom"/>
</dbReference>
<dbReference type="PANTHER" id="PTHR22999">
    <property type="entry name" value="PX SERINE/THREONINE KINASE PXK"/>
    <property type="match status" value="1"/>
</dbReference>
<dbReference type="SUPFAM" id="SSF64268">
    <property type="entry name" value="PX domain"/>
    <property type="match status" value="1"/>
</dbReference>
<accession>A0AAD5D217</accession>
<comment type="caution">
    <text evidence="4">The sequence shown here is derived from an EMBL/GenBank/DDBJ whole genome shotgun (WGS) entry which is preliminary data.</text>
</comment>